<comment type="similarity">
    <text evidence="5">Belongs to the HAD-like hydrolase superfamily. Cof family.</text>
</comment>
<comment type="cofactor">
    <cofactor evidence="1">
        <name>Mg(2+)</name>
        <dbReference type="ChEBI" id="CHEBI:18420"/>
    </cofactor>
</comment>
<dbReference type="Pfam" id="PF08282">
    <property type="entry name" value="Hydrolase_3"/>
    <property type="match status" value="1"/>
</dbReference>
<evidence type="ECO:0000313" key="7">
    <source>
        <dbReference type="Proteomes" id="UP000002230"/>
    </source>
</evidence>
<dbReference type="AlphaFoldDB" id="A0A0H3DSU4"/>
<keyword evidence="2" id="KW-0479">Metal-binding</keyword>
<keyword evidence="7" id="KW-1185">Reference proteome</keyword>
<organism evidence="6 7">
    <name type="scientific">Edwardsiella tarda (strain FL6-60)</name>
    <dbReference type="NCBI Taxonomy" id="718251"/>
    <lineage>
        <taxon>Bacteria</taxon>
        <taxon>Pseudomonadati</taxon>
        <taxon>Pseudomonadota</taxon>
        <taxon>Gammaproteobacteria</taxon>
        <taxon>Enterobacterales</taxon>
        <taxon>Hafniaceae</taxon>
        <taxon>Edwardsiella</taxon>
    </lineage>
</organism>
<dbReference type="PROSITE" id="PS01229">
    <property type="entry name" value="COF_2"/>
    <property type="match status" value="1"/>
</dbReference>
<proteinExistence type="inferred from homology"/>
<keyword evidence="3 6" id="KW-0378">Hydrolase</keyword>
<dbReference type="GO" id="GO:0016791">
    <property type="term" value="F:phosphatase activity"/>
    <property type="evidence" value="ECO:0007669"/>
    <property type="project" value="UniProtKB-ARBA"/>
</dbReference>
<dbReference type="InterPro" id="IPR036412">
    <property type="entry name" value="HAD-like_sf"/>
</dbReference>
<dbReference type="HOGENOM" id="CLU_044146_5_2_6"/>
<evidence type="ECO:0000256" key="4">
    <source>
        <dbReference type="ARBA" id="ARBA00022842"/>
    </source>
</evidence>
<dbReference type="GO" id="GO:0000287">
    <property type="term" value="F:magnesium ion binding"/>
    <property type="evidence" value="ECO:0007669"/>
    <property type="project" value="UniProtKB-ARBA"/>
</dbReference>
<dbReference type="PANTHER" id="PTHR47267:SF2">
    <property type="entry name" value="HMP-PP PHOSPHATASE"/>
    <property type="match status" value="1"/>
</dbReference>
<dbReference type="NCBIfam" id="NF011705">
    <property type="entry name" value="PRK15126.1"/>
    <property type="match status" value="1"/>
</dbReference>
<dbReference type="NCBIfam" id="TIGR00099">
    <property type="entry name" value="Cof-subfamily"/>
    <property type="match status" value="1"/>
</dbReference>
<dbReference type="PROSITE" id="PS01228">
    <property type="entry name" value="COF_1"/>
    <property type="match status" value="1"/>
</dbReference>
<dbReference type="SFLD" id="SFLDS00003">
    <property type="entry name" value="Haloacid_Dehalogenase"/>
    <property type="match status" value="1"/>
</dbReference>
<reference evidence="6 7" key="2">
    <citation type="journal article" date="2011" name="BMC Immunol.">
        <title>Comparison of static immersion and intravenous injection systems for exposure of zebrafish embryos to the natural pathogen Edwardsiella tarda.</title>
        <authorList>
            <person name="van Soest J.J."/>
            <person name="Stockhammer O.W."/>
            <person name="Ordas A."/>
            <person name="Bloemberg G.V."/>
            <person name="Spaink H.P."/>
            <person name="Meijer A.H."/>
        </authorList>
    </citation>
    <scope>NUCLEOTIDE SEQUENCE [LARGE SCALE GENOMIC DNA]</scope>
    <source>
        <strain evidence="6 7">FL6-60</strain>
    </source>
</reference>
<dbReference type="EMBL" id="CP002154">
    <property type="protein sequence ID" value="ADM41052.1"/>
    <property type="molecule type" value="Genomic_DNA"/>
</dbReference>
<dbReference type="PANTHER" id="PTHR47267">
    <property type="match status" value="1"/>
</dbReference>
<dbReference type="SUPFAM" id="SSF56784">
    <property type="entry name" value="HAD-like"/>
    <property type="match status" value="1"/>
</dbReference>
<keyword evidence="4" id="KW-0460">Magnesium</keyword>
<evidence type="ECO:0000313" key="6">
    <source>
        <dbReference type="EMBL" id="ADM41052.1"/>
    </source>
</evidence>
<dbReference type="PATRIC" id="fig|718251.5.peg.959"/>
<dbReference type="KEGG" id="etd:ETAF_0933"/>
<dbReference type="NCBIfam" id="TIGR01484">
    <property type="entry name" value="HAD-SF-IIB"/>
    <property type="match status" value="1"/>
</dbReference>
<dbReference type="Gene3D" id="3.40.50.1000">
    <property type="entry name" value="HAD superfamily/HAD-like"/>
    <property type="match status" value="1"/>
</dbReference>
<accession>A0A0H3DSU4</accession>
<dbReference type="CDD" id="cd07516">
    <property type="entry name" value="HAD_Pase"/>
    <property type="match status" value="1"/>
</dbReference>
<name>A0A0H3DSU4_EDWTF</name>
<evidence type="ECO:0000256" key="5">
    <source>
        <dbReference type="ARBA" id="ARBA00034778"/>
    </source>
</evidence>
<evidence type="ECO:0000256" key="2">
    <source>
        <dbReference type="ARBA" id="ARBA00022723"/>
    </source>
</evidence>
<dbReference type="InterPro" id="IPR000150">
    <property type="entry name" value="Cof"/>
</dbReference>
<dbReference type="InterPro" id="IPR006379">
    <property type="entry name" value="HAD-SF_hydro_IIB"/>
</dbReference>
<protein>
    <submittedName>
        <fullName evidence="6">Cof-like hydrolase</fullName>
    </submittedName>
</protein>
<dbReference type="SFLD" id="SFLDG01140">
    <property type="entry name" value="C2.B:_Phosphomannomutase_and_P"/>
    <property type="match status" value="1"/>
</dbReference>
<dbReference type="InterPro" id="IPR023214">
    <property type="entry name" value="HAD_sf"/>
</dbReference>
<sequence>MRLAAFDMDGTLLMPDHRIGAETLDALQRLAQQQVVLTFATGRHFLEVSRMTRRLGLRGHLITANGTRVHDHDGQLLFSQDLAPEVAYELMHADWSDTASLHLFRDDGWLTACDCPALLAPHRADGFTYRLTDLRRLPAYGVSKVCFIDGHERLLALQQRLRTHFGRAVDLCFSGHDSLEVIPPGSNKGSALAALCDRLNIGLDECMAFGDAMNDREMLGMVGQGFIMGNALTQLRQALPHLRVIGDCRQQAVAQQLSLWLTQSHLTIPPNH</sequence>
<dbReference type="Gene3D" id="3.30.1240.10">
    <property type="match status" value="1"/>
</dbReference>
<gene>
    <name evidence="6" type="ordered locus">ETAF_0933</name>
</gene>
<reference evidence="7" key="1">
    <citation type="submission" date="2010-08" db="EMBL/GenBank/DDBJ databases">
        <title>Genome comparisons of Edwardsiella bacteria analysed using deep sequencing technology.</title>
        <authorList>
            <person name="van Soest J.J."/>
            <person name="Henkel C.V."/>
            <person name="Jansen H.J."/>
            <person name="van den Hondel C.A.M.J.J."/>
            <person name="Bloemberg G.V."/>
            <person name="Meijer A.H."/>
            <person name="Spaink H.P."/>
        </authorList>
    </citation>
    <scope>NUCLEOTIDE SEQUENCE [LARGE SCALE GENOMIC DNA]</scope>
    <source>
        <strain evidence="7">FL6-60</strain>
    </source>
</reference>
<evidence type="ECO:0000256" key="3">
    <source>
        <dbReference type="ARBA" id="ARBA00022801"/>
    </source>
</evidence>
<evidence type="ECO:0000256" key="1">
    <source>
        <dbReference type="ARBA" id="ARBA00001946"/>
    </source>
</evidence>
<dbReference type="Proteomes" id="UP000002230">
    <property type="component" value="Chromosome"/>
</dbReference>